<evidence type="ECO:0000313" key="2">
    <source>
        <dbReference type="EnsemblPlants" id="Kaladp0040s0152.1.v1.1"/>
    </source>
</evidence>
<reference evidence="2" key="1">
    <citation type="submission" date="2021-01" db="UniProtKB">
        <authorList>
            <consortium name="EnsemblPlants"/>
        </authorList>
    </citation>
    <scope>IDENTIFICATION</scope>
</reference>
<dbReference type="EnsemblPlants" id="Kaladp0040s0152.1.v1.1">
    <property type="protein sequence ID" value="Kaladp0040s0152.1.v1.1"/>
    <property type="gene ID" value="Kaladp0040s0152.v1.1"/>
</dbReference>
<dbReference type="Proteomes" id="UP000594263">
    <property type="component" value="Unplaced"/>
</dbReference>
<dbReference type="PANTHER" id="PTHR34959">
    <property type="entry name" value="PROTEIN LAZY 1"/>
    <property type="match status" value="1"/>
</dbReference>
<evidence type="ECO:0008006" key="4">
    <source>
        <dbReference type="Google" id="ProtNLM"/>
    </source>
</evidence>
<protein>
    <recommendedName>
        <fullName evidence="4">LAZY1</fullName>
    </recommendedName>
</protein>
<organism evidence="2 3">
    <name type="scientific">Kalanchoe fedtschenkoi</name>
    <name type="common">Lavender scallops</name>
    <name type="synonym">South American air plant</name>
    <dbReference type="NCBI Taxonomy" id="63787"/>
    <lineage>
        <taxon>Eukaryota</taxon>
        <taxon>Viridiplantae</taxon>
        <taxon>Streptophyta</taxon>
        <taxon>Embryophyta</taxon>
        <taxon>Tracheophyta</taxon>
        <taxon>Spermatophyta</taxon>
        <taxon>Magnoliopsida</taxon>
        <taxon>eudicotyledons</taxon>
        <taxon>Gunneridae</taxon>
        <taxon>Pentapetalae</taxon>
        <taxon>Saxifragales</taxon>
        <taxon>Crassulaceae</taxon>
        <taxon>Kalanchoe</taxon>
    </lineage>
</organism>
<proteinExistence type="predicted"/>
<keyword evidence="3" id="KW-1185">Reference proteome</keyword>
<accession>A0A7N0TME5</accession>
<dbReference type="AlphaFoldDB" id="A0A7N0TME5"/>
<dbReference type="InterPro" id="IPR038928">
    <property type="entry name" value="LAZY1"/>
</dbReference>
<dbReference type="PANTHER" id="PTHR34959:SF3">
    <property type="entry name" value="PROTEIN LAZY 1"/>
    <property type="match status" value="1"/>
</dbReference>
<dbReference type="OMA" id="ATIEENY"/>
<dbReference type="GO" id="GO:2000012">
    <property type="term" value="P:regulation of auxin polar transport"/>
    <property type="evidence" value="ECO:0007669"/>
    <property type="project" value="InterPro"/>
</dbReference>
<evidence type="ECO:0000313" key="3">
    <source>
        <dbReference type="Proteomes" id="UP000594263"/>
    </source>
</evidence>
<evidence type="ECO:0000256" key="1">
    <source>
        <dbReference type="SAM" id="MobiDB-lite"/>
    </source>
</evidence>
<sequence>MKLLGWMHRKQRQTENAAELTIGYPFLEDQQNHMKHAYGSKSVRQTYRDYDLRRSFGGLEAATIEENYDEDSSAAAISEIFHGFLAIGTLGSDTASYPSTPAFTTSFESITEKENEVTETELKLISDELERVLAAEAMEDDCNFSSGRNSLVSNGRNSHVSNGRSSHGSTITLSGRQLESADTTGNGNTICPLQGYLFGSALEVQPTTMPKKEQRTSLGELFQRSKAAEDYYKQKSDKSGKREAEKSAIQLMKKILKKTKLHTSSKNTNTSAGATDDITFTETKLTKILQMFQRKVHPESTTTAQNPKNLKRLEIKNLPRSDGEHMLADKNMTITAHTTPKSSIQSLNGQSNPTKLGYLNENGECWIKTDADYLVLEL</sequence>
<name>A0A7N0TME5_KALFE</name>
<dbReference type="Gramene" id="Kaladp0040s0152.1.v1.1">
    <property type="protein sequence ID" value="Kaladp0040s0152.1.v1.1"/>
    <property type="gene ID" value="Kaladp0040s0152.v1.1"/>
</dbReference>
<feature type="region of interest" description="Disordered" evidence="1">
    <location>
        <begin position="154"/>
        <end position="182"/>
    </location>
</feature>
<dbReference type="GO" id="GO:0009630">
    <property type="term" value="P:gravitropism"/>
    <property type="evidence" value="ECO:0007669"/>
    <property type="project" value="InterPro"/>
</dbReference>